<name>K6Y8C7_9ALTE</name>
<accession>K6Y8C7</accession>
<sequence length="151" mass="17240">MAIQSAVSIIGQLNLHVLFDGYDMQSHGSFEIYTKDQALIVKAIGAWNYETALSCAKAYKELVIQFNGKPWACLLDLTEWELFTPEASDCIDQLNEWGNEHNQKYEVVIFRSAIQKGVMEKSHRVLTNVETMFCESFEQAELWLKKLGVIS</sequence>
<dbReference type="RefSeq" id="WP_008842708.1">
    <property type="nucleotide sequence ID" value="NZ_BAEN01000009.1"/>
</dbReference>
<gene>
    <name evidence="1" type="ORF">GLIP_0234</name>
</gene>
<dbReference type="AlphaFoldDB" id="K6Y8C7"/>
<dbReference type="Proteomes" id="UP000006334">
    <property type="component" value="Unassembled WGS sequence"/>
</dbReference>
<organism evidence="1 2">
    <name type="scientific">Aliiglaciecola lipolytica E3</name>
    <dbReference type="NCBI Taxonomy" id="1127673"/>
    <lineage>
        <taxon>Bacteria</taxon>
        <taxon>Pseudomonadati</taxon>
        <taxon>Pseudomonadota</taxon>
        <taxon>Gammaproteobacteria</taxon>
        <taxon>Alteromonadales</taxon>
        <taxon>Alteromonadaceae</taxon>
        <taxon>Aliiglaciecola</taxon>
    </lineage>
</organism>
<evidence type="ECO:0000313" key="1">
    <source>
        <dbReference type="EMBL" id="GAC12888.1"/>
    </source>
</evidence>
<evidence type="ECO:0000313" key="2">
    <source>
        <dbReference type="Proteomes" id="UP000006334"/>
    </source>
</evidence>
<keyword evidence="2" id="KW-1185">Reference proteome</keyword>
<comment type="caution">
    <text evidence="1">The sequence shown here is derived from an EMBL/GenBank/DDBJ whole genome shotgun (WGS) entry which is preliminary data.</text>
</comment>
<dbReference type="OrthoDB" id="5768127at2"/>
<evidence type="ECO:0008006" key="3">
    <source>
        <dbReference type="Google" id="ProtNLM"/>
    </source>
</evidence>
<proteinExistence type="predicted"/>
<dbReference type="EMBL" id="BAEN01000009">
    <property type="protein sequence ID" value="GAC12888.1"/>
    <property type="molecule type" value="Genomic_DNA"/>
</dbReference>
<protein>
    <recommendedName>
        <fullName evidence="3">STAS/SEC14 domain-containing protein</fullName>
    </recommendedName>
</protein>
<reference evidence="1 2" key="1">
    <citation type="journal article" date="2017" name="Antonie Van Leeuwenhoek">
        <title>Rhizobium rhizosphaerae sp. nov., a novel species isolated from rice rhizosphere.</title>
        <authorList>
            <person name="Zhao J.J."/>
            <person name="Zhang J."/>
            <person name="Zhang R.J."/>
            <person name="Zhang C.W."/>
            <person name="Yin H.Q."/>
            <person name="Zhang X.X."/>
        </authorList>
    </citation>
    <scope>NUCLEOTIDE SEQUENCE [LARGE SCALE GENOMIC DNA]</scope>
    <source>
        <strain evidence="1 2">E3</strain>
    </source>
</reference>